<gene>
    <name evidence="1" type="ORF">MCOR_6728</name>
</gene>
<dbReference type="OrthoDB" id="6107291at2759"/>
<accession>A0A6J8AE77</accession>
<evidence type="ECO:0000313" key="1">
    <source>
        <dbReference type="EMBL" id="CAC5366417.1"/>
    </source>
</evidence>
<reference evidence="1 2" key="1">
    <citation type="submission" date="2020-06" db="EMBL/GenBank/DDBJ databases">
        <authorList>
            <person name="Li R."/>
            <person name="Bekaert M."/>
        </authorList>
    </citation>
    <scope>NUCLEOTIDE SEQUENCE [LARGE SCALE GENOMIC DNA]</scope>
    <source>
        <strain evidence="2">wild</strain>
    </source>
</reference>
<dbReference type="AlphaFoldDB" id="A0A6J8AE77"/>
<name>A0A6J8AE77_MYTCO</name>
<dbReference type="Proteomes" id="UP000507470">
    <property type="component" value="Unassembled WGS sequence"/>
</dbReference>
<proteinExistence type="predicted"/>
<sequence length="538" mass="61376">MFQSFQGYNNFWKFHHKAPSLTSEKLDGICSDLPKALGFPSMQTKRNKVLHDNIEALLQCLTKYKSKLDKDNFRHKTVHHERMQPARTVEQDSLTKCIPAVQNVHNRYGKLDSAIKKVANLQFIDLDNYSPEDRIKRRIHVNELGLSCPIMLFRMAYGGSIGTLNFVWQTSSEDSVETSERNTKIIAKITSTLPKYSSRAIRRDFINKYSQFIKTPKSVLRHMFSDLTGCDIQVQNKEQDEVNQRVTEILLGSDDPELLLDFRKLNGKEIDTKFDVFYDELGKYLKEFCVKFKQFTTFVCLDDKAIVPVGEPGCPISTGVRGHNRVLPPASGPQLVATDHDFHLAGIVPSVALVTTIPIHCNDSFFQGNIFVTKDKVFEASGPCRHATEITKILREHYSDNNVDLNTPVLCLLTDCGPDHRVTFETVKLSLVQLFMQLDLDMLVAIRTAPNHSWMNPAERCMSLLNLALQHVAFERNIMDEKFEKAVKNKSSLTAIRNLAEYKEGFRAAFSTSINQVIDKINNRFSRMKLKGENIITY</sequence>
<keyword evidence="2" id="KW-1185">Reference proteome</keyword>
<evidence type="ECO:0000313" key="2">
    <source>
        <dbReference type="Proteomes" id="UP000507470"/>
    </source>
</evidence>
<protein>
    <submittedName>
        <fullName evidence="1">Uncharacterized protein</fullName>
    </submittedName>
</protein>
<dbReference type="EMBL" id="CACVKT020001249">
    <property type="protein sequence ID" value="CAC5366417.1"/>
    <property type="molecule type" value="Genomic_DNA"/>
</dbReference>
<organism evidence="1 2">
    <name type="scientific">Mytilus coruscus</name>
    <name type="common">Sea mussel</name>
    <dbReference type="NCBI Taxonomy" id="42192"/>
    <lineage>
        <taxon>Eukaryota</taxon>
        <taxon>Metazoa</taxon>
        <taxon>Spiralia</taxon>
        <taxon>Lophotrochozoa</taxon>
        <taxon>Mollusca</taxon>
        <taxon>Bivalvia</taxon>
        <taxon>Autobranchia</taxon>
        <taxon>Pteriomorphia</taxon>
        <taxon>Mytilida</taxon>
        <taxon>Mytiloidea</taxon>
        <taxon>Mytilidae</taxon>
        <taxon>Mytilinae</taxon>
        <taxon>Mytilus</taxon>
    </lineage>
</organism>